<keyword evidence="15" id="KW-1185">Reference proteome</keyword>
<keyword evidence="6" id="KW-0808">Transferase</keyword>
<dbReference type="GO" id="GO:0000166">
    <property type="term" value="F:nucleotide binding"/>
    <property type="evidence" value="ECO:0007669"/>
    <property type="project" value="UniProtKB-KW"/>
</dbReference>
<keyword evidence="8" id="KW-0547">Nucleotide-binding</keyword>
<dbReference type="EMBL" id="JAUIRO010000005">
    <property type="protein sequence ID" value="KAK0712372.1"/>
    <property type="molecule type" value="Genomic_DNA"/>
</dbReference>
<gene>
    <name evidence="14" type="ORF">B0T26DRAFT_779384</name>
</gene>
<feature type="compositionally biased region" description="Polar residues" evidence="12">
    <location>
        <begin position="60"/>
        <end position="80"/>
    </location>
</feature>
<evidence type="ECO:0000256" key="10">
    <source>
        <dbReference type="ARBA" id="ARBA00022989"/>
    </source>
</evidence>
<evidence type="ECO:0000256" key="11">
    <source>
        <dbReference type="ARBA" id="ARBA00023136"/>
    </source>
</evidence>
<comment type="similarity">
    <text evidence="3">Belongs to the glycosyltransferase 31 family. Beta3-Gal-T subfamily.</text>
</comment>
<keyword evidence="11" id="KW-0472">Membrane</keyword>
<name>A0AA40DT51_9PEZI</name>
<comment type="caution">
    <text evidence="14">The sequence shown here is derived from an EMBL/GenBank/DDBJ whole genome shotgun (WGS) entry which is preliminary data.</text>
</comment>
<dbReference type="FunFam" id="3.90.550.50:FF:000039">
    <property type="entry name" value="WGS project CABT00000000 data, contig 2.9"/>
    <property type="match status" value="1"/>
</dbReference>
<evidence type="ECO:0000256" key="6">
    <source>
        <dbReference type="ARBA" id="ARBA00022679"/>
    </source>
</evidence>
<dbReference type="InterPro" id="IPR003378">
    <property type="entry name" value="Fringe-like_glycosylTrfase"/>
</dbReference>
<dbReference type="Pfam" id="PF02434">
    <property type="entry name" value="Fringe"/>
    <property type="match status" value="1"/>
</dbReference>
<dbReference type="Gene3D" id="3.90.550.50">
    <property type="match status" value="1"/>
</dbReference>
<comment type="pathway">
    <text evidence="2">Protein modification; protein glycosylation.</text>
</comment>
<evidence type="ECO:0000256" key="4">
    <source>
        <dbReference type="ARBA" id="ARBA00012557"/>
    </source>
</evidence>
<reference evidence="14" key="1">
    <citation type="submission" date="2023-06" db="EMBL/GenBank/DDBJ databases">
        <title>Genome-scale phylogeny and comparative genomics of the fungal order Sordariales.</title>
        <authorList>
            <consortium name="Lawrence Berkeley National Laboratory"/>
            <person name="Hensen N."/>
            <person name="Bonometti L."/>
            <person name="Westerberg I."/>
            <person name="Brannstrom I.O."/>
            <person name="Guillou S."/>
            <person name="Cros-Aarteil S."/>
            <person name="Calhoun S."/>
            <person name="Haridas S."/>
            <person name="Kuo A."/>
            <person name="Mondo S."/>
            <person name="Pangilinan J."/>
            <person name="Riley R."/>
            <person name="LaButti K."/>
            <person name="Andreopoulos B."/>
            <person name="Lipzen A."/>
            <person name="Chen C."/>
            <person name="Yanf M."/>
            <person name="Daum C."/>
            <person name="Ng V."/>
            <person name="Clum A."/>
            <person name="Steindorff A."/>
            <person name="Ohm R."/>
            <person name="Martin F."/>
            <person name="Silar P."/>
            <person name="Natvig D."/>
            <person name="Lalanne C."/>
            <person name="Gautier V."/>
            <person name="Ament-velasquez S.L."/>
            <person name="Kruys A."/>
            <person name="Hutchinson M.I."/>
            <person name="Powell A.J."/>
            <person name="Barry K."/>
            <person name="Miller A.N."/>
            <person name="Grigoriev I.V."/>
            <person name="Debuchy R."/>
            <person name="Gladieux P."/>
            <person name="Thoren M.H."/>
            <person name="Johannesson H."/>
        </authorList>
    </citation>
    <scope>NUCLEOTIDE SEQUENCE</scope>
    <source>
        <strain evidence="14">SMH2392-1A</strain>
    </source>
</reference>
<keyword evidence="5" id="KW-0328">Glycosyltransferase</keyword>
<organism evidence="14 15">
    <name type="scientific">Lasiosphaeria miniovina</name>
    <dbReference type="NCBI Taxonomy" id="1954250"/>
    <lineage>
        <taxon>Eukaryota</taxon>
        <taxon>Fungi</taxon>
        <taxon>Dikarya</taxon>
        <taxon>Ascomycota</taxon>
        <taxon>Pezizomycotina</taxon>
        <taxon>Sordariomycetes</taxon>
        <taxon>Sordariomycetidae</taxon>
        <taxon>Sordariales</taxon>
        <taxon>Lasiosphaeriaceae</taxon>
        <taxon>Lasiosphaeria</taxon>
    </lineage>
</organism>
<accession>A0AA40DT51</accession>
<dbReference type="Proteomes" id="UP001172101">
    <property type="component" value="Unassembled WGS sequence"/>
</dbReference>
<dbReference type="RefSeq" id="XP_060293695.1">
    <property type="nucleotide sequence ID" value="XM_060446666.1"/>
</dbReference>
<evidence type="ECO:0000256" key="7">
    <source>
        <dbReference type="ARBA" id="ARBA00022692"/>
    </source>
</evidence>
<evidence type="ECO:0000256" key="8">
    <source>
        <dbReference type="ARBA" id="ARBA00022741"/>
    </source>
</evidence>
<evidence type="ECO:0000313" key="14">
    <source>
        <dbReference type="EMBL" id="KAK0712372.1"/>
    </source>
</evidence>
<dbReference type="PANTHER" id="PTHR23033:SF40">
    <property type="entry name" value="APPLE DOMAIN-CONTAINING PROTEIN"/>
    <property type="match status" value="1"/>
</dbReference>
<proteinExistence type="inferred from homology"/>
<evidence type="ECO:0000256" key="9">
    <source>
        <dbReference type="ARBA" id="ARBA00022968"/>
    </source>
</evidence>
<evidence type="ECO:0000313" key="15">
    <source>
        <dbReference type="Proteomes" id="UP001172101"/>
    </source>
</evidence>
<dbReference type="PANTHER" id="PTHR23033">
    <property type="entry name" value="BETA1,3-GALACTOSYLTRANSFERASE"/>
    <property type="match status" value="1"/>
</dbReference>
<keyword evidence="7" id="KW-0812">Transmembrane</keyword>
<sequence>MLTRDSFLRLPAKMPSRRSLAVVVLTATTLLALLVAYQRLGAWSGLGDPPYHRDPHKSQYAPQGTGSFNNGGHTYPASNGNGNGTDTRRPPPGRDPMCHGFPEANNVLVVVKTGASEAFARLPTQLMTMLKCIPNFLIFSDMDQEIAGYKIHDSLSTVLKEVRDGNPDFDLYRRQKACIVDQDNCNKLGDPKSEGWHLDKYKNTHMAEKTYAMRPGFDWYVFIDADTYVLWPSLVHWLQKLKPTKKHYLGSVTLINNFSFGHGGSGYVLSKAAIEDFVVNHPGVGNLYDARAKGECCGDYVFAMALKETTELGVNQVWPTINGEKPSTIPFGPSHWCHPIVTMHHVNSEEINSLWDFERRRYNKQGAFSRPSPVLIRDIFNEFFAPKLAAKRDDWNNRADDRFYLDTKDESRKWDKWMLDRMKKAEDYNQFEKKAHKSFDDCAAACKSLSDCFQFLYKDGQCSIGKSFRLGQPVKKEKDQKKRPFSGWDVDHIQNFIKKQGDCNKIHWPNVKE</sequence>
<evidence type="ECO:0000256" key="3">
    <source>
        <dbReference type="ARBA" id="ARBA00006462"/>
    </source>
</evidence>
<dbReference type="GeneID" id="85329936"/>
<evidence type="ECO:0000256" key="12">
    <source>
        <dbReference type="SAM" id="MobiDB-lite"/>
    </source>
</evidence>
<feature type="region of interest" description="Disordered" evidence="12">
    <location>
        <begin position="53"/>
        <end position="95"/>
    </location>
</feature>
<evidence type="ECO:0000256" key="2">
    <source>
        <dbReference type="ARBA" id="ARBA00004922"/>
    </source>
</evidence>
<dbReference type="GO" id="GO:0016263">
    <property type="term" value="F:glycoprotein-N-acetylgalactosamine 3-beta-galactosyltransferase activity"/>
    <property type="evidence" value="ECO:0007669"/>
    <property type="project" value="UniProtKB-EC"/>
</dbReference>
<dbReference type="InterPro" id="IPR026050">
    <property type="entry name" value="C1GALT1/C1GALT1_chp1"/>
</dbReference>
<comment type="subcellular location">
    <subcellularLocation>
        <location evidence="1">Membrane</location>
        <topology evidence="1">Single-pass type II membrane protein</topology>
    </subcellularLocation>
</comment>
<dbReference type="GO" id="GO:0016020">
    <property type="term" value="C:membrane"/>
    <property type="evidence" value="ECO:0007669"/>
    <property type="project" value="UniProtKB-SubCell"/>
</dbReference>
<evidence type="ECO:0000256" key="1">
    <source>
        <dbReference type="ARBA" id="ARBA00004606"/>
    </source>
</evidence>
<evidence type="ECO:0000256" key="5">
    <source>
        <dbReference type="ARBA" id="ARBA00022676"/>
    </source>
</evidence>
<feature type="domain" description="Fringe-like glycosyltransferase" evidence="13">
    <location>
        <begin position="191"/>
        <end position="293"/>
    </location>
</feature>
<dbReference type="AlphaFoldDB" id="A0AA40DT51"/>
<dbReference type="EC" id="2.4.1.122" evidence="4"/>
<evidence type="ECO:0000259" key="13">
    <source>
        <dbReference type="Pfam" id="PF02434"/>
    </source>
</evidence>
<keyword evidence="10" id="KW-1133">Transmembrane helix</keyword>
<keyword evidence="9" id="KW-0735">Signal-anchor</keyword>
<protein>
    <recommendedName>
        <fullName evidence="4">N-acetylgalactosaminide beta-1,3-galactosyltransferase</fullName>
        <ecNumber evidence="4">2.4.1.122</ecNumber>
    </recommendedName>
</protein>